<evidence type="ECO:0000313" key="7">
    <source>
        <dbReference type="EMBL" id="EME80025.1"/>
    </source>
</evidence>
<evidence type="ECO:0000256" key="4">
    <source>
        <dbReference type="PROSITE-ProRule" id="PRU00175"/>
    </source>
</evidence>
<evidence type="ECO:0000256" key="3">
    <source>
        <dbReference type="ARBA" id="ARBA00022833"/>
    </source>
</evidence>
<dbReference type="OrthoDB" id="3646777at2759"/>
<keyword evidence="3" id="KW-0862">Zinc</keyword>
<organism evidence="7 8">
    <name type="scientific">Pseudocercospora fijiensis (strain CIRAD86)</name>
    <name type="common">Black leaf streak disease fungus</name>
    <name type="synonym">Mycosphaerella fijiensis</name>
    <dbReference type="NCBI Taxonomy" id="383855"/>
    <lineage>
        <taxon>Eukaryota</taxon>
        <taxon>Fungi</taxon>
        <taxon>Dikarya</taxon>
        <taxon>Ascomycota</taxon>
        <taxon>Pezizomycotina</taxon>
        <taxon>Dothideomycetes</taxon>
        <taxon>Dothideomycetidae</taxon>
        <taxon>Mycosphaerellales</taxon>
        <taxon>Mycosphaerellaceae</taxon>
        <taxon>Pseudocercospora</taxon>
    </lineage>
</organism>
<feature type="compositionally biased region" description="Low complexity" evidence="5">
    <location>
        <begin position="444"/>
        <end position="461"/>
    </location>
</feature>
<gene>
    <name evidence="7" type="ORF">MYCFIDRAFT_86742</name>
</gene>
<proteinExistence type="predicted"/>
<dbReference type="VEuPathDB" id="FungiDB:MYCFIDRAFT_86742"/>
<dbReference type="InterPro" id="IPR013083">
    <property type="entry name" value="Znf_RING/FYVE/PHD"/>
</dbReference>
<reference evidence="7 8" key="1">
    <citation type="journal article" date="2012" name="PLoS Pathog.">
        <title>Diverse lifestyles and strategies of plant pathogenesis encoded in the genomes of eighteen Dothideomycetes fungi.</title>
        <authorList>
            <person name="Ohm R.A."/>
            <person name="Feau N."/>
            <person name="Henrissat B."/>
            <person name="Schoch C.L."/>
            <person name="Horwitz B.A."/>
            <person name="Barry K.W."/>
            <person name="Condon B.J."/>
            <person name="Copeland A.C."/>
            <person name="Dhillon B."/>
            <person name="Glaser F."/>
            <person name="Hesse C.N."/>
            <person name="Kosti I."/>
            <person name="LaButti K."/>
            <person name="Lindquist E.A."/>
            <person name="Lucas S."/>
            <person name="Salamov A.A."/>
            <person name="Bradshaw R.E."/>
            <person name="Ciuffetti L."/>
            <person name="Hamelin R.C."/>
            <person name="Kema G.H.J."/>
            <person name="Lawrence C."/>
            <person name="Scott J.A."/>
            <person name="Spatafora J.W."/>
            <person name="Turgeon B.G."/>
            <person name="de Wit P.J.G.M."/>
            <person name="Zhong S."/>
            <person name="Goodwin S.B."/>
            <person name="Grigoriev I.V."/>
        </authorList>
    </citation>
    <scope>NUCLEOTIDE SEQUENCE [LARGE SCALE GENOMIC DNA]</scope>
    <source>
        <strain evidence="7 8">CIRAD86</strain>
    </source>
</reference>
<dbReference type="eggNOG" id="KOG2177">
    <property type="taxonomic scope" value="Eukaryota"/>
</dbReference>
<name>M2YQL3_PSEFD</name>
<dbReference type="Gene3D" id="3.30.40.10">
    <property type="entry name" value="Zinc/RING finger domain, C3HC4 (zinc finger)"/>
    <property type="match status" value="1"/>
</dbReference>
<sequence length="461" mass="50864">MALRSKDDFLAQLQPACGAEIAIAPDQQCPVCHEPIVEPTSTSCGHVFCFKCLKQWLATSHTCPSCRHELYQKPGADGEENESEHALPTLVDRMLARVVFDFPYDGAAVRDIIDRSPDHVCIAHAMLVCSLLSQNSFVNYDTLLAAAVAAILTTLRQPGILTVAVSDPEIREGWKSIASAIESVLSRLSQQTLPGSHLFLAMEKEVQRVLRAPNNESLFARRGSSSPNDTLPYAWLELSFTAVLRQVVQASYQANAEQVAPPQYRQPEELSAFTAPPYMVHPQDLLRAIRSLRPQMDWMERVRPSMTGDEQVYVSQTLLMPPLLASFKCMGAALSDSFCQGTTNLPLGRRYKIALEILQQSAAKTLLKLNGETVRCGDLYESIGNKFSLSLGDWPEQDRNEAGFEEDLPKILAEFKEGELLLLLMPCYLVGIRLHDETQLPRVNAAPNGNAPATTAESNGP</sequence>
<protein>
    <recommendedName>
        <fullName evidence="6">RING-type domain-containing protein</fullName>
    </recommendedName>
</protein>
<evidence type="ECO:0000256" key="5">
    <source>
        <dbReference type="SAM" id="MobiDB-lite"/>
    </source>
</evidence>
<dbReference type="PROSITE" id="PS50089">
    <property type="entry name" value="ZF_RING_2"/>
    <property type="match status" value="1"/>
</dbReference>
<dbReference type="SMART" id="SM00184">
    <property type="entry name" value="RING"/>
    <property type="match status" value="1"/>
</dbReference>
<evidence type="ECO:0000259" key="6">
    <source>
        <dbReference type="PROSITE" id="PS50089"/>
    </source>
</evidence>
<dbReference type="Pfam" id="PF13639">
    <property type="entry name" value="zf-RING_2"/>
    <property type="match status" value="1"/>
</dbReference>
<dbReference type="RefSeq" id="XP_007929098.1">
    <property type="nucleotide sequence ID" value="XM_007930907.1"/>
</dbReference>
<dbReference type="GeneID" id="19342483"/>
<dbReference type="PANTHER" id="PTHR47094:SF18">
    <property type="entry name" value="RING-TYPE DOMAIN-CONTAINING PROTEIN"/>
    <property type="match status" value="1"/>
</dbReference>
<dbReference type="PROSITE" id="PS00518">
    <property type="entry name" value="ZF_RING_1"/>
    <property type="match status" value="1"/>
</dbReference>
<dbReference type="GO" id="GO:0032183">
    <property type="term" value="F:SUMO binding"/>
    <property type="evidence" value="ECO:0007669"/>
    <property type="project" value="TreeGrafter"/>
</dbReference>
<dbReference type="SUPFAM" id="SSF57850">
    <property type="entry name" value="RING/U-box"/>
    <property type="match status" value="1"/>
</dbReference>
<keyword evidence="8" id="KW-1185">Reference proteome</keyword>
<dbReference type="GO" id="GO:0006511">
    <property type="term" value="P:ubiquitin-dependent protein catabolic process"/>
    <property type="evidence" value="ECO:0007669"/>
    <property type="project" value="TreeGrafter"/>
</dbReference>
<evidence type="ECO:0000256" key="2">
    <source>
        <dbReference type="ARBA" id="ARBA00022771"/>
    </source>
</evidence>
<dbReference type="InterPro" id="IPR017907">
    <property type="entry name" value="Znf_RING_CS"/>
</dbReference>
<keyword evidence="2 4" id="KW-0863">Zinc-finger</keyword>
<dbReference type="InterPro" id="IPR001841">
    <property type="entry name" value="Znf_RING"/>
</dbReference>
<dbReference type="EMBL" id="KB446561">
    <property type="protein sequence ID" value="EME80025.1"/>
    <property type="molecule type" value="Genomic_DNA"/>
</dbReference>
<dbReference type="InterPro" id="IPR049627">
    <property type="entry name" value="SLX8"/>
</dbReference>
<dbReference type="GO" id="GO:0033768">
    <property type="term" value="C:SUMO-targeted ubiquitin ligase complex"/>
    <property type="evidence" value="ECO:0007669"/>
    <property type="project" value="TreeGrafter"/>
</dbReference>
<keyword evidence="1" id="KW-0479">Metal-binding</keyword>
<feature type="region of interest" description="Disordered" evidence="5">
    <location>
        <begin position="442"/>
        <end position="461"/>
    </location>
</feature>
<dbReference type="KEGG" id="pfj:MYCFIDRAFT_86742"/>
<accession>M2YQL3</accession>
<evidence type="ECO:0000313" key="8">
    <source>
        <dbReference type="Proteomes" id="UP000016932"/>
    </source>
</evidence>
<dbReference type="Proteomes" id="UP000016932">
    <property type="component" value="Unassembled WGS sequence"/>
</dbReference>
<feature type="domain" description="RING-type" evidence="6">
    <location>
        <begin position="29"/>
        <end position="67"/>
    </location>
</feature>
<dbReference type="GO" id="GO:0140082">
    <property type="term" value="F:SUMO-ubiquitin ligase activity"/>
    <property type="evidence" value="ECO:0007669"/>
    <property type="project" value="TreeGrafter"/>
</dbReference>
<dbReference type="HOGENOM" id="CLU_593288_0_0_1"/>
<dbReference type="PANTHER" id="PTHR47094">
    <property type="entry name" value="ELFLESS, ISOFORM B"/>
    <property type="match status" value="1"/>
</dbReference>
<dbReference type="GO" id="GO:0008270">
    <property type="term" value="F:zinc ion binding"/>
    <property type="evidence" value="ECO:0007669"/>
    <property type="project" value="UniProtKB-KW"/>
</dbReference>
<dbReference type="AlphaFoldDB" id="M2YQL3"/>
<dbReference type="GO" id="GO:0061630">
    <property type="term" value="F:ubiquitin protein ligase activity"/>
    <property type="evidence" value="ECO:0007669"/>
    <property type="project" value="InterPro"/>
</dbReference>
<evidence type="ECO:0000256" key="1">
    <source>
        <dbReference type="ARBA" id="ARBA00022723"/>
    </source>
</evidence>